<protein>
    <submittedName>
        <fullName evidence="2">Uncharacterized protein LOC105165869</fullName>
    </submittedName>
</protein>
<name>A0A6I9TJU1_SESIN</name>
<accession>A0A6I9TJU1</accession>
<dbReference type="Proteomes" id="UP000504604">
    <property type="component" value="Linkage group LG6"/>
</dbReference>
<proteinExistence type="predicted"/>
<dbReference type="PANTHER" id="PTHR34666:SF1">
    <property type="entry name" value="OS02G0554800 PROTEIN"/>
    <property type="match status" value="1"/>
</dbReference>
<reference evidence="2" key="1">
    <citation type="submission" date="2025-08" db="UniProtKB">
        <authorList>
            <consortium name="RefSeq"/>
        </authorList>
    </citation>
    <scope>IDENTIFICATION</scope>
</reference>
<evidence type="ECO:0000313" key="1">
    <source>
        <dbReference type="Proteomes" id="UP000504604"/>
    </source>
</evidence>
<dbReference type="Gramene" id="SIN_1022190.t">
    <property type="protein sequence ID" value="SIN_1022190.t.cds1"/>
    <property type="gene ID" value="SIN_1022190"/>
</dbReference>
<organism evidence="1 2">
    <name type="scientific">Sesamum indicum</name>
    <name type="common">Oriental sesame</name>
    <name type="synonym">Sesamum orientale</name>
    <dbReference type="NCBI Taxonomy" id="4182"/>
    <lineage>
        <taxon>Eukaryota</taxon>
        <taxon>Viridiplantae</taxon>
        <taxon>Streptophyta</taxon>
        <taxon>Embryophyta</taxon>
        <taxon>Tracheophyta</taxon>
        <taxon>Spermatophyta</taxon>
        <taxon>Magnoliopsida</taxon>
        <taxon>eudicotyledons</taxon>
        <taxon>Gunneridae</taxon>
        <taxon>Pentapetalae</taxon>
        <taxon>asterids</taxon>
        <taxon>lamiids</taxon>
        <taxon>Lamiales</taxon>
        <taxon>Pedaliaceae</taxon>
        <taxon>Sesamum</taxon>
    </lineage>
</organism>
<dbReference type="PANTHER" id="PTHR34666">
    <property type="entry name" value="EXPRESSED PROTEIN"/>
    <property type="match status" value="1"/>
</dbReference>
<gene>
    <name evidence="2" type="primary">LOC105165869</name>
</gene>
<evidence type="ECO:0000313" key="2">
    <source>
        <dbReference type="RefSeq" id="XP_011083331.1"/>
    </source>
</evidence>
<dbReference type="GeneID" id="105165869"/>
<dbReference type="OrthoDB" id="1917400at2759"/>
<keyword evidence="1" id="KW-1185">Reference proteome</keyword>
<dbReference type="KEGG" id="sind:105165869"/>
<dbReference type="RefSeq" id="XP_011083331.1">
    <property type="nucleotide sequence ID" value="XM_011085029.2"/>
</dbReference>
<dbReference type="InParanoid" id="A0A6I9TJU1"/>
<dbReference type="AlphaFoldDB" id="A0A6I9TJU1"/>
<sequence length="184" mass="21537">MMMSSTMEDFTFPIITTNNLVRLAVLPPLWRISSVNNQSDEFEFQENGRKRHVCRSFSEVEDQIMHKDAYGRTIGGNDEKAETEEKMDMLWEDFNEELQDSCNAIGNSSIGSSGSDSEPHHYYYHHHKYNSKNLEKEFETADEYGHEEAMPTKKKNMELVLKMMKKLGLLQNKGRIKKRGHKYY</sequence>